<dbReference type="EMBL" id="CATOUU010001173">
    <property type="protein sequence ID" value="CAI9976267.1"/>
    <property type="molecule type" value="Genomic_DNA"/>
</dbReference>
<comment type="caution">
    <text evidence="2">The sequence shown here is derived from an EMBL/GenBank/DDBJ whole genome shotgun (WGS) entry which is preliminary data.</text>
</comment>
<evidence type="ECO:0000313" key="2">
    <source>
        <dbReference type="EMBL" id="CAI9976267.1"/>
    </source>
</evidence>
<dbReference type="EMBL" id="CAXDID020000043">
    <property type="protein sequence ID" value="CAL6001129.1"/>
    <property type="molecule type" value="Genomic_DNA"/>
</dbReference>
<gene>
    <name evidence="3" type="ORF">HINF_LOCUS17247</name>
    <name evidence="2" type="ORF">HINF_LOCUS63912</name>
</gene>
<dbReference type="Proteomes" id="UP001642409">
    <property type="component" value="Unassembled WGS sequence"/>
</dbReference>
<keyword evidence="4" id="KW-1185">Reference proteome</keyword>
<dbReference type="AlphaFoldDB" id="A0AA86RGU5"/>
<evidence type="ECO:0000313" key="4">
    <source>
        <dbReference type="Proteomes" id="UP001642409"/>
    </source>
</evidence>
<sequence length="158" mass="18290">MKSQCGSKLQFYLFFHVRTPKYINLMFPTPMNLNEPSKAFSMNLNSVLQETEPDVIQHVIVEQSLGRQLKYVKRSMITFFVLFLIAGAGFALDLICEQNHFIKWIVYISLPATGITFVVLVVVFVVLKKKQKKLTHTNTEIFNRYSFTEMNSNQVTVE</sequence>
<keyword evidence="1" id="KW-0472">Membrane</keyword>
<protein>
    <submittedName>
        <fullName evidence="3">Hypothetical_protein</fullName>
    </submittedName>
</protein>
<reference evidence="2" key="1">
    <citation type="submission" date="2023-06" db="EMBL/GenBank/DDBJ databases">
        <authorList>
            <person name="Kurt Z."/>
        </authorList>
    </citation>
    <scope>NUCLEOTIDE SEQUENCE</scope>
</reference>
<accession>A0AA86RGU5</accession>
<keyword evidence="1" id="KW-0812">Transmembrane</keyword>
<organism evidence="2">
    <name type="scientific">Hexamita inflata</name>
    <dbReference type="NCBI Taxonomy" id="28002"/>
    <lineage>
        <taxon>Eukaryota</taxon>
        <taxon>Metamonada</taxon>
        <taxon>Diplomonadida</taxon>
        <taxon>Hexamitidae</taxon>
        <taxon>Hexamitinae</taxon>
        <taxon>Hexamita</taxon>
    </lineage>
</organism>
<keyword evidence="1" id="KW-1133">Transmembrane helix</keyword>
<evidence type="ECO:0000313" key="3">
    <source>
        <dbReference type="EMBL" id="CAL6001129.1"/>
    </source>
</evidence>
<name>A0AA86RGU5_9EUKA</name>
<proteinExistence type="predicted"/>
<reference evidence="3 4" key="2">
    <citation type="submission" date="2024-07" db="EMBL/GenBank/DDBJ databases">
        <authorList>
            <person name="Akdeniz Z."/>
        </authorList>
    </citation>
    <scope>NUCLEOTIDE SEQUENCE [LARGE SCALE GENOMIC DNA]</scope>
</reference>
<evidence type="ECO:0000256" key="1">
    <source>
        <dbReference type="SAM" id="Phobius"/>
    </source>
</evidence>
<feature type="transmembrane region" description="Helical" evidence="1">
    <location>
        <begin position="104"/>
        <end position="127"/>
    </location>
</feature>
<feature type="transmembrane region" description="Helical" evidence="1">
    <location>
        <begin position="75"/>
        <end position="92"/>
    </location>
</feature>